<dbReference type="RefSeq" id="WP_028872260.1">
    <property type="nucleotide sequence ID" value="NZ_VOSB01000018.1"/>
</dbReference>
<keyword evidence="1" id="KW-0812">Transmembrane</keyword>
<dbReference type="AlphaFoldDB" id="A0A5C7B657"/>
<keyword evidence="1" id="KW-0472">Membrane</keyword>
<keyword evidence="3" id="KW-1185">Reference proteome</keyword>
<keyword evidence="1" id="KW-1133">Transmembrane helix</keyword>
<gene>
    <name evidence="2" type="ORF">ES692_12905</name>
</gene>
<dbReference type="OrthoDB" id="1139505at2"/>
<comment type="caution">
    <text evidence="2">The sequence shown here is derived from an EMBL/GenBank/DDBJ whole genome shotgun (WGS) entry which is preliminary data.</text>
</comment>
<dbReference type="EMBL" id="VOSB01000018">
    <property type="protein sequence ID" value="TXE16423.1"/>
    <property type="molecule type" value="Genomic_DNA"/>
</dbReference>
<organism evidence="2 3">
    <name type="scientific">Psychroserpens burtonensis</name>
    <dbReference type="NCBI Taxonomy" id="49278"/>
    <lineage>
        <taxon>Bacteria</taxon>
        <taxon>Pseudomonadati</taxon>
        <taxon>Bacteroidota</taxon>
        <taxon>Flavobacteriia</taxon>
        <taxon>Flavobacteriales</taxon>
        <taxon>Flavobacteriaceae</taxon>
        <taxon>Psychroserpens</taxon>
    </lineage>
</organism>
<proteinExistence type="predicted"/>
<accession>A0A5C7B657</accession>
<dbReference type="Proteomes" id="UP000321938">
    <property type="component" value="Unassembled WGS sequence"/>
</dbReference>
<feature type="transmembrane region" description="Helical" evidence="1">
    <location>
        <begin position="69"/>
        <end position="93"/>
    </location>
</feature>
<name>A0A5C7B657_9FLAO</name>
<evidence type="ECO:0000256" key="1">
    <source>
        <dbReference type="SAM" id="Phobius"/>
    </source>
</evidence>
<sequence>MGVLNTRKNKKYSYQPRYYKGEGNPFELKHKFDDYRVTVGDNKGLKNKFGSAIDDFKYNGDKTGANRRILYIIAALVLVFLFIIDFDLSIFSIES</sequence>
<reference evidence="2 3" key="1">
    <citation type="submission" date="2019-08" db="EMBL/GenBank/DDBJ databases">
        <title>Genome of Psychroserpens burtonensis ACAM 167.</title>
        <authorList>
            <person name="Bowman J.P."/>
        </authorList>
    </citation>
    <scope>NUCLEOTIDE SEQUENCE [LARGE SCALE GENOMIC DNA]</scope>
    <source>
        <strain evidence="2 3">ACAM 167</strain>
    </source>
</reference>
<protein>
    <submittedName>
        <fullName evidence="2">Riboflavin synthase subunit beta</fullName>
    </submittedName>
</protein>
<dbReference type="STRING" id="1123037.GCA_000425305_02483"/>
<evidence type="ECO:0000313" key="2">
    <source>
        <dbReference type="EMBL" id="TXE16423.1"/>
    </source>
</evidence>
<evidence type="ECO:0000313" key="3">
    <source>
        <dbReference type="Proteomes" id="UP000321938"/>
    </source>
</evidence>